<dbReference type="PROSITE" id="PS50887">
    <property type="entry name" value="GGDEF"/>
    <property type="match status" value="1"/>
</dbReference>
<dbReference type="Gene3D" id="3.30.70.270">
    <property type="match status" value="1"/>
</dbReference>
<dbReference type="PANTHER" id="PTHR45138:SF23">
    <property type="entry name" value="SIGNALING PROTEIN"/>
    <property type="match status" value="1"/>
</dbReference>
<dbReference type="GO" id="GO:0052621">
    <property type="term" value="F:diguanylate cyclase activity"/>
    <property type="evidence" value="ECO:0007669"/>
    <property type="project" value="TreeGrafter"/>
</dbReference>
<dbReference type="InterPro" id="IPR050469">
    <property type="entry name" value="Diguanylate_Cyclase"/>
</dbReference>
<dbReference type="Proteomes" id="UP000821656">
    <property type="component" value="Unassembled WGS sequence"/>
</dbReference>
<name>A0A9Q5CXR3_CLOBE</name>
<evidence type="ECO:0000259" key="1">
    <source>
        <dbReference type="PROSITE" id="PS50887"/>
    </source>
</evidence>
<reference evidence="2" key="1">
    <citation type="submission" date="2020-05" db="EMBL/GenBank/DDBJ databases">
        <title>Genomic insights into acetone-butanol-ethanol (ABE) fermentation by sequencing solventogenic clostridia strains.</title>
        <authorList>
            <person name="Brown S."/>
        </authorList>
    </citation>
    <scope>NUCLEOTIDE SEQUENCE</scope>
    <source>
        <strain evidence="2">DJ126</strain>
    </source>
</reference>
<gene>
    <name evidence="2" type="ORF">DFH45_004014</name>
</gene>
<dbReference type="InterPro" id="IPR029787">
    <property type="entry name" value="Nucleotide_cyclase"/>
</dbReference>
<dbReference type="NCBIfam" id="TIGR00254">
    <property type="entry name" value="GGDEF"/>
    <property type="match status" value="1"/>
</dbReference>
<sequence length="202" mass="23832">MSYENMDKETLIKVLKQKDDMLKALCLEKEKLTYYANTDTMTEVLNRRAGLELLERKLHLSKTCGESFVVCFVDVDRLKLVNDTFGHEEGDKLLVNAAKIIRGSIRETDLVIRMGGDEFLIVFHRSTMKEANKLWYRISKNVEELNKNNDKYDLSLSCGFCEYRKEMNKEISINDLIKKADMEMYKRKMTKRRNFRDMCLIK</sequence>
<accession>A0A9Q5CXR3</accession>
<dbReference type="Pfam" id="PF00990">
    <property type="entry name" value="GGDEF"/>
    <property type="match status" value="1"/>
</dbReference>
<dbReference type="SUPFAM" id="SSF55073">
    <property type="entry name" value="Nucleotide cyclase"/>
    <property type="match status" value="1"/>
</dbReference>
<dbReference type="SMART" id="SM00267">
    <property type="entry name" value="GGDEF"/>
    <property type="match status" value="1"/>
</dbReference>
<organism evidence="2 3">
    <name type="scientific">Clostridium beijerinckii</name>
    <name type="common">Clostridium MP</name>
    <dbReference type="NCBI Taxonomy" id="1520"/>
    <lineage>
        <taxon>Bacteria</taxon>
        <taxon>Bacillati</taxon>
        <taxon>Bacillota</taxon>
        <taxon>Clostridia</taxon>
        <taxon>Eubacteriales</taxon>
        <taxon>Clostridiaceae</taxon>
        <taxon>Clostridium</taxon>
    </lineage>
</organism>
<dbReference type="EMBL" id="JABSXK010000001">
    <property type="protein sequence ID" value="NRV11051.1"/>
    <property type="molecule type" value="Genomic_DNA"/>
</dbReference>
<evidence type="ECO:0000313" key="2">
    <source>
        <dbReference type="EMBL" id="NRV11051.1"/>
    </source>
</evidence>
<dbReference type="CDD" id="cd01949">
    <property type="entry name" value="GGDEF"/>
    <property type="match status" value="1"/>
</dbReference>
<evidence type="ECO:0000313" key="3">
    <source>
        <dbReference type="Proteomes" id="UP000821656"/>
    </source>
</evidence>
<dbReference type="GO" id="GO:0043709">
    <property type="term" value="P:cell adhesion involved in single-species biofilm formation"/>
    <property type="evidence" value="ECO:0007669"/>
    <property type="project" value="TreeGrafter"/>
</dbReference>
<dbReference type="InterPro" id="IPR000160">
    <property type="entry name" value="GGDEF_dom"/>
</dbReference>
<dbReference type="PANTHER" id="PTHR45138">
    <property type="entry name" value="REGULATORY COMPONENTS OF SENSORY TRANSDUCTION SYSTEM"/>
    <property type="match status" value="1"/>
</dbReference>
<comment type="caution">
    <text evidence="2">The sequence shown here is derived from an EMBL/GenBank/DDBJ whole genome shotgun (WGS) entry which is preliminary data.</text>
</comment>
<dbReference type="GO" id="GO:1902201">
    <property type="term" value="P:negative regulation of bacterial-type flagellum-dependent cell motility"/>
    <property type="evidence" value="ECO:0007669"/>
    <property type="project" value="TreeGrafter"/>
</dbReference>
<dbReference type="RefSeq" id="WP_077307736.1">
    <property type="nucleotide sequence ID" value="NZ_CP016090.1"/>
</dbReference>
<proteinExistence type="predicted"/>
<feature type="domain" description="GGDEF" evidence="1">
    <location>
        <begin position="66"/>
        <end position="200"/>
    </location>
</feature>
<protein>
    <submittedName>
        <fullName evidence="2">Diguanylate cyclase (GGDEF)-like protein</fullName>
    </submittedName>
</protein>
<dbReference type="AlphaFoldDB" id="A0A9Q5CXR3"/>
<dbReference type="InterPro" id="IPR043128">
    <property type="entry name" value="Rev_trsase/Diguanyl_cyclase"/>
</dbReference>
<dbReference type="GO" id="GO:0005886">
    <property type="term" value="C:plasma membrane"/>
    <property type="evidence" value="ECO:0007669"/>
    <property type="project" value="TreeGrafter"/>
</dbReference>